<dbReference type="EMBL" id="QMBP01000011">
    <property type="protein sequence ID" value="RAZ88660.1"/>
    <property type="molecule type" value="Genomic_DNA"/>
</dbReference>
<keyword evidence="1" id="KW-1133">Transmembrane helix</keyword>
<keyword evidence="3" id="KW-1185">Reference proteome</keyword>
<comment type="caution">
    <text evidence="2">The sequence shown here is derived from an EMBL/GenBank/DDBJ whole genome shotgun (WGS) entry which is preliminary data.</text>
</comment>
<dbReference type="Proteomes" id="UP000251558">
    <property type="component" value="Unassembled WGS sequence"/>
</dbReference>
<protein>
    <recommendedName>
        <fullName evidence="4">Phage holin family protein</fullName>
    </recommendedName>
</protein>
<evidence type="ECO:0008006" key="4">
    <source>
        <dbReference type="Google" id="ProtNLM"/>
    </source>
</evidence>
<feature type="transmembrane region" description="Helical" evidence="1">
    <location>
        <begin position="33"/>
        <end position="55"/>
    </location>
</feature>
<reference evidence="2 3" key="2">
    <citation type="submission" date="2018-07" db="EMBL/GenBank/DDBJ databases">
        <title>Diversity of Mesorhizobium strains in Brazil.</title>
        <authorList>
            <person name="Helene L.C.F."/>
            <person name="Dall'Agnol R."/>
            <person name="Delamuta J.R.M."/>
            <person name="Hungria M."/>
        </authorList>
    </citation>
    <scope>NUCLEOTIDE SEQUENCE [LARGE SCALE GENOMIC DNA]</scope>
    <source>
        <strain evidence="2 3">AC99b</strain>
    </source>
</reference>
<keyword evidence="1" id="KW-0472">Membrane</keyword>
<sequence>MLLLAIVTAQVLDPVRIVVLGIIFGVTRLASNWTVGLLGLVVGAVIVAFAFPFLVLGQTGMLAEMSALAGLLANALVVAVLMGLTRLRRGRSC</sequence>
<proteinExistence type="predicted"/>
<keyword evidence="1" id="KW-0812">Transmembrane</keyword>
<dbReference type="AlphaFoldDB" id="A0A330HKZ9"/>
<evidence type="ECO:0000313" key="2">
    <source>
        <dbReference type="EMBL" id="RAZ88660.1"/>
    </source>
</evidence>
<feature type="transmembrane region" description="Helical" evidence="1">
    <location>
        <begin position="67"/>
        <end position="87"/>
    </location>
</feature>
<reference evidence="3" key="1">
    <citation type="submission" date="2018-06" db="EMBL/GenBank/DDBJ databases">
        <authorList>
            <person name="Helene L.C."/>
            <person name="Dall'Agnol R."/>
            <person name="Delamuta J.R."/>
            <person name="Hungria M."/>
        </authorList>
    </citation>
    <scope>NUCLEOTIDE SEQUENCE [LARGE SCALE GENOMIC DNA]</scope>
    <source>
        <strain evidence="3">AC99b</strain>
    </source>
</reference>
<feature type="transmembrane region" description="Helical" evidence="1">
    <location>
        <begin position="6"/>
        <end position="26"/>
    </location>
</feature>
<name>A0A330HKZ9_9HYPH</name>
<evidence type="ECO:0000313" key="3">
    <source>
        <dbReference type="Proteomes" id="UP000251558"/>
    </source>
</evidence>
<gene>
    <name evidence="2" type="ORF">DPM33_22000</name>
</gene>
<accession>A0A330HKZ9</accession>
<organism evidence="2 3">
    <name type="scientific">Mesorhizobium hawassense</name>
    <dbReference type="NCBI Taxonomy" id="1209954"/>
    <lineage>
        <taxon>Bacteria</taxon>
        <taxon>Pseudomonadati</taxon>
        <taxon>Pseudomonadota</taxon>
        <taxon>Alphaproteobacteria</taxon>
        <taxon>Hyphomicrobiales</taxon>
        <taxon>Phyllobacteriaceae</taxon>
        <taxon>Mesorhizobium</taxon>
    </lineage>
</organism>
<evidence type="ECO:0000256" key="1">
    <source>
        <dbReference type="SAM" id="Phobius"/>
    </source>
</evidence>